<name>A0A1I1YED2_9RHOB</name>
<keyword evidence="3" id="KW-0813">Transport</keyword>
<evidence type="ECO:0000256" key="4">
    <source>
        <dbReference type="ARBA" id="ARBA00022475"/>
    </source>
</evidence>
<organism evidence="9 10">
    <name type="scientific">Roseivivax sediminis</name>
    <dbReference type="NCBI Taxonomy" id="936889"/>
    <lineage>
        <taxon>Bacteria</taxon>
        <taxon>Pseudomonadati</taxon>
        <taxon>Pseudomonadota</taxon>
        <taxon>Alphaproteobacteria</taxon>
        <taxon>Rhodobacterales</taxon>
        <taxon>Roseobacteraceae</taxon>
        <taxon>Roseivivax</taxon>
    </lineage>
</organism>
<keyword evidence="5 8" id="KW-0812">Transmembrane</keyword>
<dbReference type="PANTHER" id="PTHR30269">
    <property type="entry name" value="TRANSMEMBRANE PROTEIN YFCA"/>
    <property type="match status" value="1"/>
</dbReference>
<evidence type="ECO:0000256" key="6">
    <source>
        <dbReference type="ARBA" id="ARBA00022989"/>
    </source>
</evidence>
<evidence type="ECO:0000313" key="9">
    <source>
        <dbReference type="EMBL" id="SFE17934.1"/>
    </source>
</evidence>
<keyword evidence="6 8" id="KW-1133">Transmembrane helix</keyword>
<evidence type="ECO:0000256" key="8">
    <source>
        <dbReference type="RuleBase" id="RU363041"/>
    </source>
</evidence>
<feature type="transmembrane region" description="Helical" evidence="8">
    <location>
        <begin position="105"/>
        <end position="125"/>
    </location>
</feature>
<evidence type="ECO:0000256" key="5">
    <source>
        <dbReference type="ARBA" id="ARBA00022692"/>
    </source>
</evidence>
<evidence type="ECO:0000256" key="7">
    <source>
        <dbReference type="ARBA" id="ARBA00023136"/>
    </source>
</evidence>
<evidence type="ECO:0000313" key="10">
    <source>
        <dbReference type="Proteomes" id="UP000325289"/>
    </source>
</evidence>
<feature type="transmembrane region" description="Helical" evidence="8">
    <location>
        <begin position="229"/>
        <end position="248"/>
    </location>
</feature>
<keyword evidence="7 8" id="KW-0472">Membrane</keyword>
<feature type="transmembrane region" description="Helical" evidence="8">
    <location>
        <begin position="14"/>
        <end position="39"/>
    </location>
</feature>
<keyword evidence="10" id="KW-1185">Reference proteome</keyword>
<comment type="similarity">
    <text evidence="2 8">Belongs to the 4-toluene sulfonate uptake permease (TSUP) (TC 2.A.102) family.</text>
</comment>
<dbReference type="Pfam" id="PF01925">
    <property type="entry name" value="TauE"/>
    <property type="match status" value="1"/>
</dbReference>
<dbReference type="GO" id="GO:0005886">
    <property type="term" value="C:plasma membrane"/>
    <property type="evidence" value="ECO:0007669"/>
    <property type="project" value="UniProtKB-SubCell"/>
</dbReference>
<dbReference type="InterPro" id="IPR052017">
    <property type="entry name" value="TSUP"/>
</dbReference>
<dbReference type="AlphaFoldDB" id="A0A1I1YED2"/>
<dbReference type="Proteomes" id="UP000325289">
    <property type="component" value="Unassembled WGS sequence"/>
</dbReference>
<dbReference type="RefSeq" id="WP_149756136.1">
    <property type="nucleotide sequence ID" value="NZ_FOMS01000007.1"/>
</dbReference>
<feature type="transmembrane region" description="Helical" evidence="8">
    <location>
        <begin position="137"/>
        <end position="162"/>
    </location>
</feature>
<dbReference type="PANTHER" id="PTHR30269:SF37">
    <property type="entry name" value="MEMBRANE TRANSPORTER PROTEIN"/>
    <property type="match status" value="1"/>
</dbReference>
<gene>
    <name evidence="9" type="ORF">SAMN04515678_10710</name>
</gene>
<evidence type="ECO:0000256" key="2">
    <source>
        <dbReference type="ARBA" id="ARBA00009142"/>
    </source>
</evidence>
<dbReference type="OrthoDB" id="9795324at2"/>
<feature type="transmembrane region" description="Helical" evidence="8">
    <location>
        <begin position="202"/>
        <end position="222"/>
    </location>
</feature>
<proteinExistence type="inferred from homology"/>
<feature type="transmembrane region" description="Helical" evidence="8">
    <location>
        <begin position="51"/>
        <end position="72"/>
    </location>
</feature>
<dbReference type="InterPro" id="IPR002781">
    <property type="entry name" value="TM_pro_TauE-like"/>
</dbReference>
<feature type="transmembrane region" description="Helical" evidence="8">
    <location>
        <begin position="78"/>
        <end position="98"/>
    </location>
</feature>
<feature type="transmembrane region" description="Helical" evidence="8">
    <location>
        <begin position="174"/>
        <end position="196"/>
    </location>
</feature>
<evidence type="ECO:0000256" key="1">
    <source>
        <dbReference type="ARBA" id="ARBA00004651"/>
    </source>
</evidence>
<protein>
    <recommendedName>
        <fullName evidence="8">Probable membrane transporter protein</fullName>
    </recommendedName>
</protein>
<dbReference type="EMBL" id="FOMS01000007">
    <property type="protein sequence ID" value="SFE17934.1"/>
    <property type="molecule type" value="Genomic_DNA"/>
</dbReference>
<sequence>MPDLLRQLLELPGLGWILATTFVAGGVYGFAGFGSALIFMPVAAALVPPEIAVAAFSVSAASSLVTVVPRALRDADTRGLAVMIAGAVLAAPAGLWVLRRGDVEALRWGVVLVAAVTLAALVSGWRHALRPGVAARAGIGAATGFVGGATGLMGPVMILFQLSGRDSAARNRATVLVFLTFTTALLLPLMTLQGMLTPRAVLLGLAMTVPYGLGARLGAWLFQPDREGLYRTAAYVIIAIAIAAGLPVRD</sequence>
<keyword evidence="4 8" id="KW-1003">Cell membrane</keyword>
<accession>A0A1I1YED2</accession>
<reference evidence="9 10" key="1">
    <citation type="submission" date="2016-10" db="EMBL/GenBank/DDBJ databases">
        <authorList>
            <person name="Varghese N."/>
            <person name="Submissions S."/>
        </authorList>
    </citation>
    <scope>NUCLEOTIDE SEQUENCE [LARGE SCALE GENOMIC DNA]</scope>
    <source>
        <strain evidence="10">YIM D21,KCTC 23444,ACCC 10710</strain>
    </source>
</reference>
<evidence type="ECO:0000256" key="3">
    <source>
        <dbReference type="ARBA" id="ARBA00022448"/>
    </source>
</evidence>
<comment type="subcellular location">
    <subcellularLocation>
        <location evidence="1 8">Cell membrane</location>
        <topology evidence="1 8">Multi-pass membrane protein</topology>
    </subcellularLocation>
</comment>